<evidence type="ECO:0000256" key="5">
    <source>
        <dbReference type="ARBA" id="ARBA00022692"/>
    </source>
</evidence>
<keyword evidence="13" id="KW-0325">Glycoprotein</keyword>
<dbReference type="CDD" id="cd00028">
    <property type="entry name" value="B_lectin"/>
    <property type="match status" value="2"/>
</dbReference>
<keyword evidence="11 15" id="KW-0472">Membrane</keyword>
<evidence type="ECO:0000256" key="7">
    <source>
        <dbReference type="ARBA" id="ARBA00022741"/>
    </source>
</evidence>
<evidence type="ECO:0000256" key="11">
    <source>
        <dbReference type="ARBA" id="ARBA00023136"/>
    </source>
</evidence>
<dbReference type="PROSITE" id="PS50927">
    <property type="entry name" value="BULB_LECTIN"/>
    <property type="match status" value="2"/>
</dbReference>
<dbReference type="Gene3D" id="3.30.200.20">
    <property type="entry name" value="Phosphorylase Kinase, domain 1"/>
    <property type="match status" value="2"/>
</dbReference>
<dbReference type="InterPro" id="IPR011009">
    <property type="entry name" value="Kinase-like_dom_sf"/>
</dbReference>
<keyword evidence="6" id="KW-0732">Signal</keyword>
<proteinExistence type="predicted"/>
<keyword evidence="19" id="KW-1185">Reference proteome</keyword>
<dbReference type="InterPro" id="IPR001245">
    <property type="entry name" value="Ser-Thr/Tyr_kinase_cat_dom"/>
</dbReference>
<evidence type="ECO:0000259" key="18">
    <source>
        <dbReference type="PROSITE" id="PS50948"/>
    </source>
</evidence>
<dbReference type="PROSITE" id="PS50948">
    <property type="entry name" value="PAN"/>
    <property type="match status" value="2"/>
</dbReference>
<dbReference type="InterPro" id="IPR000719">
    <property type="entry name" value="Prot_kinase_dom"/>
</dbReference>
<keyword evidence="2" id="KW-1003">Cell membrane</keyword>
<dbReference type="GeneID" id="103324607"/>
<dbReference type="SUPFAM" id="SSF56112">
    <property type="entry name" value="Protein kinase-like (PK-like)"/>
    <property type="match status" value="2"/>
</dbReference>
<dbReference type="InterPro" id="IPR036426">
    <property type="entry name" value="Bulb-type_lectin_dom_sf"/>
</dbReference>
<dbReference type="RefSeq" id="XP_008224906.2">
    <property type="nucleotide sequence ID" value="XM_008226684.2"/>
</dbReference>
<protein>
    <submittedName>
        <fullName evidence="20">Uncharacterized protein LOC103324607</fullName>
    </submittedName>
</protein>
<dbReference type="CDD" id="cd01098">
    <property type="entry name" value="PAN_AP_plant"/>
    <property type="match status" value="2"/>
</dbReference>
<reference evidence="20" key="2">
    <citation type="submission" date="2025-08" db="UniProtKB">
        <authorList>
            <consortium name="RefSeq"/>
        </authorList>
    </citation>
    <scope>IDENTIFICATION</scope>
</reference>
<evidence type="ECO:0000256" key="12">
    <source>
        <dbReference type="ARBA" id="ARBA00023157"/>
    </source>
</evidence>
<dbReference type="InterPro" id="IPR021820">
    <property type="entry name" value="S-locus_recpt_kinase_C"/>
</dbReference>
<keyword evidence="9 14" id="KW-0067">ATP-binding</keyword>
<gene>
    <name evidence="20" type="primary">LOC103324607</name>
</gene>
<dbReference type="SUPFAM" id="SSF51110">
    <property type="entry name" value="alpha-D-mannose-specific plant lectins"/>
    <property type="match status" value="2"/>
</dbReference>
<dbReference type="PANTHER" id="PTHR27002:SF932">
    <property type="entry name" value="RECEPTOR-LIKE SERINE_THREONINE-PROTEIN KINASE"/>
    <property type="match status" value="1"/>
</dbReference>
<dbReference type="InterPro" id="IPR001480">
    <property type="entry name" value="Bulb-type_lectin_dom"/>
</dbReference>
<keyword evidence="7 14" id="KW-0547">Nucleotide-binding</keyword>
<sequence>MSAILRVCQMMGIASKNPAFKFHIFSFLFAFSSLALFCSAASSITQGRSLRDGETLISDGKKFELGFFSPENSPYRYVGIWYYNIATSEPSVIWVANRERPIFDKLGILKIGSNGNVVVLDGNNTAVWSSNASASSNSTAILNDEGNLVLSNSGDTSKQYWQSFADPTNTFLPGMKVEVNSAIGENRFLTSWKSENDPSPGAYSMGVDPRGSPQIVIWEGSNRRWRSGHWNKQLFIGVPNMPTTYSYGFKLSDENGNGSMYFTYTPWNVSAKLRFQIRWDGYEEQLMWVGDKNQWEVIQSQPNKSNDCELYNRCGKFGVCSTSHGSGSECSCMHGFQPTDLDQWIKGNWSDGCSRKTLLQCHRNRTIGTEENDEEDGFVGLRCAKLPDFADLVVPFSDENCEEICLKNCSCTAYAFVQGIGCMIWTEDLLDVQKFTKGGNTLNIRLAHSDLGGKKKLSTLVIIVISVAGALFLVIFMLLLWRFKAKLKVLPTTSSISWLRNNDPPMLDASKSNEFSTDVSGSIDLFAEGNQVNGSELPLFNFTCVAAATNNFSEENKLGKGGFGTVYKGNLPGLQEVAIKRLSRRSGQGLEEFKNEISLIAKLQHRNLVRLLGCCIQGEEKMLLYEYMPNKSLDFFLFNPSKQALLDWRKRFAIIEGIARGLLYLHRDSRLRIIHRDLKASNILLDEDMIPKISDFGMARIFGGNQNEANTTRVVGTYGYMSPEYAMEGLFSVKSDVYSFGVLLLEIVSGRRNTSLRSSEHLSLIGFAWHLWNENRAVDLIDPSIAETCSQNQAELLRCIQVGLLCVQDSAIFRPTMPSVVLMLESETANLQVPIQPIFTSIRRYVDTKFSTDGQDLASSNDVTITMVDGRMGIIRAETIASALNSSMFFLFFFSLLLSQHHCAEVYDITPSQPLSQGQNLVSPGHTFELGFFSPNNSANKYVGIWHKDIFPRKVVWVANRENPIAASDTLASLTISSSGNLELVDGKQNSVWSTNISVPSNTSAAVLSDTGNFVVKDDGIAAADPLWQSFDHPSDTILPGMVVGFDTKSGKKNLLTAWKSESDPSAGIFSAGLGPQTPSQVFIWINESTPYWKSGPWDKSKFIGVPEMNDRYLSGFTLVEDVQQGTKYFSYKLIESTLSYLDLSYEGVLTLMFSDNGSNWFRDWEAPRNPCDIYGTCGLFGVCKASKSPTPTCKCLKGFKPKSREEWSKGNRTGGCVRQTKLFCESNTSNSVVSSGKEDGFRQVERLNVPDLHEYIANMDVDECKIECLKNCSCLAYAYVTNIGCLVWSKDLIDIQEFASGGSELFIRLAHGELDEGKPIKLIVSLTVICFIVILGAIVFCVHRLRVKQRGKIKVKTKFFQLSDVNENSRENLQEYIRKHDPSELFIYDFDSILIATNNFSITNKLGGGGFGPVYKGKLREGKEIAVKRLSSSSGQGIQEFKNEMLLISKLQHKNLVRIMGCCVQEDEKLLIYEFMPNRSLDTLLFDPVRRPELDWGRRFNIIQGVARGLLYLHHDSCLKVIHRDLKVSNILLDENMNPKISDFGLARIIQGTQNLTNTQKVVGTLGYMSPEYAMGGIFSEKSDVYSFGVLLLEIIAGMKNTSFSYSDRHLGFLAYAWHSWNEGRGLELVDKALADSSSSSEVMRCVQIGLLCVQDNAADRPIMPDVVFMLSSETDLPQPKRPIFTFQNSVSDPQPKYDNIFSTNEATITMIEGR</sequence>
<feature type="domain" description="Protein kinase" evidence="16">
    <location>
        <begin position="552"/>
        <end position="872"/>
    </location>
</feature>
<dbReference type="InterPro" id="IPR008271">
    <property type="entry name" value="Ser/Thr_kinase_AS"/>
</dbReference>
<dbReference type="PROSITE" id="PS00108">
    <property type="entry name" value="PROTEIN_KINASE_ST"/>
    <property type="match status" value="2"/>
</dbReference>
<keyword evidence="5 15" id="KW-0812">Transmembrane</keyword>
<dbReference type="PROSITE" id="PS50011">
    <property type="entry name" value="PROTEIN_KINASE_DOM"/>
    <property type="match status" value="2"/>
</dbReference>
<evidence type="ECO:0000256" key="6">
    <source>
        <dbReference type="ARBA" id="ARBA00022729"/>
    </source>
</evidence>
<evidence type="ECO:0000256" key="8">
    <source>
        <dbReference type="ARBA" id="ARBA00022777"/>
    </source>
</evidence>
<dbReference type="PROSITE" id="PS00107">
    <property type="entry name" value="PROTEIN_KINASE_ATP"/>
    <property type="match status" value="1"/>
</dbReference>
<evidence type="ECO:0000313" key="19">
    <source>
        <dbReference type="Proteomes" id="UP000694861"/>
    </source>
</evidence>
<evidence type="ECO:0000259" key="16">
    <source>
        <dbReference type="PROSITE" id="PS50011"/>
    </source>
</evidence>
<dbReference type="InterPro" id="IPR000858">
    <property type="entry name" value="S_locus_glycoprot_dom"/>
</dbReference>
<evidence type="ECO:0000256" key="9">
    <source>
        <dbReference type="ARBA" id="ARBA00022840"/>
    </source>
</evidence>
<dbReference type="Pfam" id="PF01453">
    <property type="entry name" value="B_lectin"/>
    <property type="match status" value="2"/>
</dbReference>
<evidence type="ECO:0000256" key="4">
    <source>
        <dbReference type="ARBA" id="ARBA00022679"/>
    </source>
</evidence>
<reference evidence="19" key="1">
    <citation type="journal article" date="2012" name="Nat. Commun.">
        <title>The genome of Prunus mume.</title>
        <authorList>
            <person name="Zhang Q."/>
            <person name="Chen W."/>
            <person name="Sun L."/>
            <person name="Zhao F."/>
            <person name="Huang B."/>
            <person name="Yang W."/>
            <person name="Tao Y."/>
            <person name="Wang J."/>
            <person name="Yuan Z."/>
            <person name="Fan G."/>
            <person name="Xing Z."/>
            <person name="Han C."/>
            <person name="Pan H."/>
            <person name="Zhong X."/>
            <person name="Shi W."/>
            <person name="Liang X."/>
            <person name="Du D."/>
            <person name="Sun F."/>
            <person name="Xu Z."/>
            <person name="Hao R."/>
            <person name="Lv T."/>
            <person name="Lv Y."/>
            <person name="Zheng Z."/>
            <person name="Sun M."/>
            <person name="Luo L."/>
            <person name="Cai M."/>
            <person name="Gao Y."/>
            <person name="Wang J."/>
            <person name="Yin Y."/>
            <person name="Xu X."/>
            <person name="Cheng T."/>
            <person name="Wang J."/>
        </authorList>
    </citation>
    <scope>NUCLEOTIDE SEQUENCE [LARGE SCALE GENOMIC DNA]</scope>
</reference>
<organism evidence="19 20">
    <name type="scientific">Prunus mume</name>
    <name type="common">Japanese apricot</name>
    <name type="synonym">Armeniaca mume</name>
    <dbReference type="NCBI Taxonomy" id="102107"/>
    <lineage>
        <taxon>Eukaryota</taxon>
        <taxon>Viridiplantae</taxon>
        <taxon>Streptophyta</taxon>
        <taxon>Embryophyta</taxon>
        <taxon>Tracheophyta</taxon>
        <taxon>Spermatophyta</taxon>
        <taxon>Magnoliopsida</taxon>
        <taxon>eudicotyledons</taxon>
        <taxon>Gunneridae</taxon>
        <taxon>Pentapetalae</taxon>
        <taxon>rosids</taxon>
        <taxon>fabids</taxon>
        <taxon>Rosales</taxon>
        <taxon>Rosaceae</taxon>
        <taxon>Amygdaloideae</taxon>
        <taxon>Amygdaleae</taxon>
        <taxon>Prunus</taxon>
    </lineage>
</organism>
<evidence type="ECO:0000259" key="17">
    <source>
        <dbReference type="PROSITE" id="PS50927"/>
    </source>
</evidence>
<dbReference type="CDD" id="cd14066">
    <property type="entry name" value="STKc_IRAK"/>
    <property type="match status" value="2"/>
</dbReference>
<feature type="domain" description="Bulb-type lectin" evidence="17">
    <location>
        <begin position="41"/>
        <end position="163"/>
    </location>
</feature>
<dbReference type="SMART" id="SM00108">
    <property type="entry name" value="B_lectin"/>
    <property type="match status" value="2"/>
</dbReference>
<dbReference type="Pfam" id="PF08276">
    <property type="entry name" value="PAN_2"/>
    <property type="match status" value="2"/>
</dbReference>
<dbReference type="Gene3D" id="1.10.510.10">
    <property type="entry name" value="Transferase(Phosphotransferase) domain 1"/>
    <property type="match status" value="2"/>
</dbReference>
<evidence type="ECO:0000313" key="20">
    <source>
        <dbReference type="RefSeq" id="XP_008224906.2"/>
    </source>
</evidence>
<dbReference type="PANTHER" id="PTHR27002">
    <property type="entry name" value="RECEPTOR-LIKE SERINE/THREONINE-PROTEIN KINASE SD1-8"/>
    <property type="match status" value="1"/>
</dbReference>
<keyword evidence="3" id="KW-0723">Serine/threonine-protein kinase</keyword>
<evidence type="ECO:0000256" key="14">
    <source>
        <dbReference type="PROSITE-ProRule" id="PRU10141"/>
    </source>
</evidence>
<comment type="subcellular location">
    <subcellularLocation>
        <location evidence="1">Cell membrane</location>
        <topology evidence="1">Single-pass type I membrane protein</topology>
    </subcellularLocation>
</comment>
<feature type="domain" description="Apple" evidence="18">
    <location>
        <begin position="361"/>
        <end position="447"/>
    </location>
</feature>
<dbReference type="Pfam" id="PF07714">
    <property type="entry name" value="PK_Tyr_Ser-Thr"/>
    <property type="match status" value="2"/>
</dbReference>
<evidence type="ECO:0000256" key="10">
    <source>
        <dbReference type="ARBA" id="ARBA00022989"/>
    </source>
</evidence>
<dbReference type="InterPro" id="IPR003609">
    <property type="entry name" value="Pan_app"/>
</dbReference>
<accession>A0ABM0NHK2</accession>
<evidence type="ECO:0000256" key="2">
    <source>
        <dbReference type="ARBA" id="ARBA00022475"/>
    </source>
</evidence>
<evidence type="ECO:0000256" key="13">
    <source>
        <dbReference type="ARBA" id="ARBA00023180"/>
    </source>
</evidence>
<keyword evidence="4" id="KW-0808">Transferase</keyword>
<dbReference type="SMART" id="SM00220">
    <property type="entry name" value="S_TKc"/>
    <property type="match status" value="2"/>
</dbReference>
<keyword evidence="8" id="KW-0418">Kinase</keyword>
<dbReference type="Proteomes" id="UP000694861">
    <property type="component" value="Linkage group LG3"/>
</dbReference>
<dbReference type="SMART" id="SM00473">
    <property type="entry name" value="PAN_AP"/>
    <property type="match status" value="2"/>
</dbReference>
<keyword evidence="12" id="KW-1015">Disulfide bond</keyword>
<name>A0ABM0NHK2_PRUMU</name>
<feature type="transmembrane region" description="Helical" evidence="15">
    <location>
        <begin position="457"/>
        <end position="481"/>
    </location>
</feature>
<dbReference type="Pfam" id="PF00954">
    <property type="entry name" value="S_locus_glycop"/>
    <property type="match status" value="2"/>
</dbReference>
<evidence type="ECO:0000256" key="3">
    <source>
        <dbReference type="ARBA" id="ARBA00022527"/>
    </source>
</evidence>
<evidence type="ECO:0000256" key="15">
    <source>
        <dbReference type="SAM" id="Phobius"/>
    </source>
</evidence>
<dbReference type="InterPro" id="IPR017441">
    <property type="entry name" value="Protein_kinase_ATP_BS"/>
</dbReference>
<dbReference type="Gene3D" id="2.90.10.10">
    <property type="entry name" value="Bulb-type lectin domain"/>
    <property type="match status" value="2"/>
</dbReference>
<dbReference type="Pfam" id="PF11883">
    <property type="entry name" value="DUF3403"/>
    <property type="match status" value="1"/>
</dbReference>
<feature type="domain" description="Bulb-type lectin" evidence="17">
    <location>
        <begin position="906"/>
        <end position="1029"/>
    </location>
</feature>
<keyword evidence="10 15" id="KW-1133">Transmembrane helix</keyword>
<feature type="domain" description="Apple" evidence="18">
    <location>
        <begin position="1225"/>
        <end position="1311"/>
    </location>
</feature>
<feature type="domain" description="Protein kinase" evidence="16">
    <location>
        <begin position="1401"/>
        <end position="1686"/>
    </location>
</feature>
<feature type="transmembrane region" description="Helical" evidence="15">
    <location>
        <begin position="1323"/>
        <end position="1343"/>
    </location>
</feature>
<feature type="binding site" evidence="14">
    <location>
        <position position="580"/>
    </location>
    <ligand>
        <name>ATP</name>
        <dbReference type="ChEBI" id="CHEBI:30616"/>
    </ligand>
</feature>
<evidence type="ECO:0000256" key="1">
    <source>
        <dbReference type="ARBA" id="ARBA00004251"/>
    </source>
</evidence>